<evidence type="ECO:0000313" key="4">
    <source>
        <dbReference type="EMBL" id="VEH70426.1"/>
    </source>
</evidence>
<evidence type="ECO:0000313" key="6">
    <source>
        <dbReference type="Proteomes" id="UP000677180"/>
    </source>
</evidence>
<feature type="transmembrane region" description="Helical" evidence="2">
    <location>
        <begin position="53"/>
        <end position="72"/>
    </location>
</feature>
<protein>
    <submittedName>
        <fullName evidence="3">Uncharacterized protein</fullName>
    </submittedName>
</protein>
<dbReference type="EMBL" id="LR134406">
    <property type="protein sequence ID" value="VEH70426.1"/>
    <property type="molecule type" value="Genomic_DNA"/>
</dbReference>
<dbReference type="GeneID" id="64408499"/>
<name>A0A3S5FAE5_9ACTN</name>
<feature type="region of interest" description="Disordered" evidence="1">
    <location>
        <begin position="78"/>
        <end position="103"/>
    </location>
</feature>
<dbReference type="RefSeq" id="WP_041696467.1">
    <property type="nucleotide sequence ID" value="NZ_CAURRE010000019.1"/>
</dbReference>
<evidence type="ECO:0000313" key="5">
    <source>
        <dbReference type="Proteomes" id="UP000273044"/>
    </source>
</evidence>
<dbReference type="AlphaFoldDB" id="A0A3S5FAE5"/>
<evidence type="ECO:0000256" key="1">
    <source>
        <dbReference type="SAM" id="MobiDB-lite"/>
    </source>
</evidence>
<proteinExistence type="predicted"/>
<gene>
    <name evidence="3" type="ORF">J5A53_07050</name>
    <name evidence="4" type="ORF">NCTC12967_01721</name>
</gene>
<dbReference type="EMBL" id="CP072385">
    <property type="protein sequence ID" value="QUC12414.1"/>
    <property type="molecule type" value="Genomic_DNA"/>
</dbReference>
<organism evidence="3 6">
    <name type="scientific">Arachnia propionica</name>
    <dbReference type="NCBI Taxonomy" id="1750"/>
    <lineage>
        <taxon>Bacteria</taxon>
        <taxon>Bacillati</taxon>
        <taxon>Actinomycetota</taxon>
        <taxon>Actinomycetes</taxon>
        <taxon>Propionibacteriales</taxon>
        <taxon>Propionibacteriaceae</taxon>
        <taxon>Arachnia</taxon>
    </lineage>
</organism>
<evidence type="ECO:0000313" key="3">
    <source>
        <dbReference type="EMBL" id="QUC12414.1"/>
    </source>
</evidence>
<accession>A0A3S5FAE5</accession>
<reference evidence="3" key="2">
    <citation type="submission" date="2021-03" db="EMBL/GenBank/DDBJ databases">
        <title>Human Oral Microbial Genomes.</title>
        <authorList>
            <person name="Johnston C.D."/>
            <person name="Chen T."/>
            <person name="Dewhirst F.E."/>
        </authorList>
    </citation>
    <scope>NUCLEOTIDE SEQUENCE</scope>
    <source>
        <strain evidence="3">F0714</strain>
    </source>
</reference>
<feature type="region of interest" description="Disordered" evidence="1">
    <location>
        <begin position="1"/>
        <end position="36"/>
    </location>
</feature>
<evidence type="ECO:0000256" key="2">
    <source>
        <dbReference type="SAM" id="Phobius"/>
    </source>
</evidence>
<keyword evidence="2" id="KW-1133">Transmembrane helix</keyword>
<dbReference type="Proteomes" id="UP000677180">
    <property type="component" value="Chromosome"/>
</dbReference>
<keyword evidence="2" id="KW-0472">Membrane</keyword>
<sequence length="204" mass="21305">MNVPQWQNNPPQFPSQQGRDPRTPFGSPAPGSFDAPTQIEAYRQPRGGAARSILIGAVALAVVAAVLLWLQFGSNQGGATGGPSSAPPPSANTSSLGAQESRAPFEANGGGVFELLAYNWNGDNDVEVQVRVTLSEGSASFDIYLVSSKNMRSYPPLNSPSLRAKAGQPLDVTLKFAAPRDKSTIVLSTDSGRGRGLAAVTLNP</sequence>
<keyword evidence="5" id="KW-1185">Reference proteome</keyword>
<keyword evidence="2" id="KW-0812">Transmembrane</keyword>
<dbReference type="Proteomes" id="UP000273044">
    <property type="component" value="Chromosome"/>
</dbReference>
<feature type="compositionally biased region" description="Polar residues" evidence="1">
    <location>
        <begin position="1"/>
        <end position="18"/>
    </location>
</feature>
<reference evidence="4 5" key="1">
    <citation type="submission" date="2018-12" db="EMBL/GenBank/DDBJ databases">
        <authorList>
            <consortium name="Pathogen Informatics"/>
        </authorList>
    </citation>
    <scope>NUCLEOTIDE SEQUENCE [LARGE SCALE GENOMIC DNA]</scope>
    <source>
        <strain evidence="4 5">NCTC12967</strain>
    </source>
</reference>